<keyword evidence="2 5" id="KW-0812">Transmembrane</keyword>
<evidence type="ECO:0000256" key="4">
    <source>
        <dbReference type="ARBA" id="ARBA00023136"/>
    </source>
</evidence>
<gene>
    <name evidence="7" type="ORF">VFPPC_08690</name>
</gene>
<comment type="caution">
    <text evidence="7">The sequence shown here is derived from an EMBL/GenBank/DDBJ whole genome shotgun (WGS) entry which is preliminary data.</text>
</comment>
<dbReference type="STRING" id="1380566.A0A179FPU8"/>
<comment type="subcellular location">
    <subcellularLocation>
        <location evidence="1">Membrane</location>
        <topology evidence="1">Multi-pass membrane protein</topology>
    </subcellularLocation>
</comment>
<feature type="transmembrane region" description="Helical" evidence="5">
    <location>
        <begin position="290"/>
        <end position="311"/>
    </location>
</feature>
<organism evidence="7 8">
    <name type="scientific">Pochonia chlamydosporia 170</name>
    <dbReference type="NCBI Taxonomy" id="1380566"/>
    <lineage>
        <taxon>Eukaryota</taxon>
        <taxon>Fungi</taxon>
        <taxon>Dikarya</taxon>
        <taxon>Ascomycota</taxon>
        <taxon>Pezizomycotina</taxon>
        <taxon>Sordariomycetes</taxon>
        <taxon>Hypocreomycetidae</taxon>
        <taxon>Hypocreales</taxon>
        <taxon>Clavicipitaceae</taxon>
        <taxon>Pochonia</taxon>
    </lineage>
</organism>
<dbReference type="GO" id="GO:0022857">
    <property type="term" value="F:transmembrane transporter activity"/>
    <property type="evidence" value="ECO:0007669"/>
    <property type="project" value="InterPro"/>
</dbReference>
<dbReference type="GO" id="GO:0005886">
    <property type="term" value="C:plasma membrane"/>
    <property type="evidence" value="ECO:0007669"/>
    <property type="project" value="TreeGrafter"/>
</dbReference>
<evidence type="ECO:0000256" key="3">
    <source>
        <dbReference type="ARBA" id="ARBA00022989"/>
    </source>
</evidence>
<keyword evidence="4 5" id="KW-0472">Membrane</keyword>
<evidence type="ECO:0000256" key="5">
    <source>
        <dbReference type="SAM" id="Phobius"/>
    </source>
</evidence>
<dbReference type="PROSITE" id="PS50850">
    <property type="entry name" value="MFS"/>
    <property type="match status" value="1"/>
</dbReference>
<feature type="domain" description="Major facilitator superfamily (MFS) profile" evidence="6">
    <location>
        <begin position="36"/>
        <end position="449"/>
    </location>
</feature>
<keyword evidence="8" id="KW-1185">Reference proteome</keyword>
<protein>
    <submittedName>
        <fullName evidence="7">Major facilitator superfamily transporter</fullName>
    </submittedName>
</protein>
<proteinExistence type="predicted"/>
<dbReference type="OrthoDB" id="3066029at2759"/>
<feature type="transmembrane region" description="Helical" evidence="5">
    <location>
        <begin position="102"/>
        <end position="121"/>
    </location>
</feature>
<dbReference type="Pfam" id="PF07690">
    <property type="entry name" value="MFS_1"/>
    <property type="match status" value="1"/>
</dbReference>
<accession>A0A179FPU8</accession>
<name>A0A179FPU8_METCM</name>
<dbReference type="InterPro" id="IPR036259">
    <property type="entry name" value="MFS_trans_sf"/>
</dbReference>
<sequence length="449" mass="49308">MSSTTPSRDQLSITPEPQRVYLSTYTRFSKGRKLLVTAFLAYCGLLATMSTTSVLSAIPEVVDTFNTSAAVISISNAVYLACMGVSACLWGPWADMFGRRSAYIWSTLFFLCFSIGTAVSPSLTSFFVFRGLTALQGTAFLILGSSCISDIYHPTERATSLGWFLSGTMIGPAFGPIIGGIIVTYSHWRVIFWLQSSLAAVSFIFAIFFFRETMQAPISTEAGHGSVVQLIGAVARKFNPSMVFKLYMQKHMLFVSLASSALVWNMYSLLTPIRYVLNPRLKLATPLESGLLYISPGAGYILGTLIGGRWADHTVKRWMVKRGTRLPEDRLRSSLVFLGILLPGSMLLYGWTVDARLGGIPLPVIFMFFQGVAQLAAFPSLNTYILDAMQDKSGQASASHYLMRYLFAALASGQLVFRTNNVTTSNELATGFVKISRLRGCRMVSTAKF</sequence>
<dbReference type="InterPro" id="IPR020846">
    <property type="entry name" value="MFS_dom"/>
</dbReference>
<feature type="transmembrane region" description="Helical" evidence="5">
    <location>
        <begin position="191"/>
        <end position="210"/>
    </location>
</feature>
<dbReference type="EMBL" id="LSBJ02000004">
    <property type="protein sequence ID" value="OAQ67250.2"/>
    <property type="molecule type" value="Genomic_DNA"/>
</dbReference>
<dbReference type="RefSeq" id="XP_022284424.1">
    <property type="nucleotide sequence ID" value="XM_022428622.1"/>
</dbReference>
<dbReference type="KEGG" id="pchm:VFPPC_08690"/>
<dbReference type="InterPro" id="IPR011701">
    <property type="entry name" value="MFS"/>
</dbReference>
<evidence type="ECO:0000256" key="2">
    <source>
        <dbReference type="ARBA" id="ARBA00022692"/>
    </source>
</evidence>
<feature type="transmembrane region" description="Helical" evidence="5">
    <location>
        <begin position="161"/>
        <end position="185"/>
    </location>
</feature>
<reference evidence="7 8" key="1">
    <citation type="journal article" date="2016" name="PLoS Pathog.">
        <title>Biosynthesis of antibiotic leucinostatins in bio-control fungus Purpureocillium lilacinum and their inhibition on phytophthora revealed by genome mining.</title>
        <authorList>
            <person name="Wang G."/>
            <person name="Liu Z."/>
            <person name="Lin R."/>
            <person name="Li E."/>
            <person name="Mao Z."/>
            <person name="Ling J."/>
            <person name="Yang Y."/>
            <person name="Yin W.B."/>
            <person name="Xie B."/>
        </authorList>
    </citation>
    <scope>NUCLEOTIDE SEQUENCE [LARGE SCALE GENOMIC DNA]</scope>
    <source>
        <strain evidence="7">170</strain>
    </source>
</reference>
<dbReference type="PANTHER" id="PTHR23502">
    <property type="entry name" value="MAJOR FACILITATOR SUPERFAMILY"/>
    <property type="match status" value="1"/>
</dbReference>
<feature type="transmembrane region" description="Helical" evidence="5">
    <location>
        <begin position="34"/>
        <end position="58"/>
    </location>
</feature>
<keyword evidence="3 5" id="KW-1133">Transmembrane helix</keyword>
<feature type="transmembrane region" description="Helical" evidence="5">
    <location>
        <begin position="127"/>
        <end position="149"/>
    </location>
</feature>
<evidence type="ECO:0000313" key="7">
    <source>
        <dbReference type="EMBL" id="OAQ67250.2"/>
    </source>
</evidence>
<dbReference type="Proteomes" id="UP000078397">
    <property type="component" value="Unassembled WGS sequence"/>
</dbReference>
<evidence type="ECO:0000259" key="6">
    <source>
        <dbReference type="PROSITE" id="PS50850"/>
    </source>
</evidence>
<dbReference type="GeneID" id="28851349"/>
<dbReference type="AlphaFoldDB" id="A0A179FPU8"/>
<feature type="transmembrane region" description="Helical" evidence="5">
    <location>
        <begin position="364"/>
        <end position="386"/>
    </location>
</feature>
<dbReference type="SUPFAM" id="SSF103473">
    <property type="entry name" value="MFS general substrate transporter"/>
    <property type="match status" value="1"/>
</dbReference>
<dbReference type="Gene3D" id="1.20.1720.10">
    <property type="entry name" value="Multidrug resistance protein D"/>
    <property type="match status" value="1"/>
</dbReference>
<evidence type="ECO:0000313" key="8">
    <source>
        <dbReference type="Proteomes" id="UP000078397"/>
    </source>
</evidence>
<feature type="transmembrane region" description="Helical" evidence="5">
    <location>
        <begin position="70"/>
        <end position="90"/>
    </location>
</feature>
<dbReference type="PANTHER" id="PTHR23502:SF64">
    <property type="entry name" value="TRANSPORTER, PUTATIVE (AFU_ORTHOLOGUE AFUA_3G11760)-RELATED"/>
    <property type="match status" value="1"/>
</dbReference>
<feature type="transmembrane region" description="Helical" evidence="5">
    <location>
        <begin position="252"/>
        <end position="270"/>
    </location>
</feature>
<evidence type="ECO:0000256" key="1">
    <source>
        <dbReference type="ARBA" id="ARBA00004141"/>
    </source>
</evidence>
<feature type="transmembrane region" description="Helical" evidence="5">
    <location>
        <begin position="331"/>
        <end position="352"/>
    </location>
</feature>